<evidence type="ECO:0000259" key="3">
    <source>
        <dbReference type="PROSITE" id="PS51468"/>
    </source>
</evidence>
<dbReference type="RefSeq" id="WP_125019573.1">
    <property type="nucleotide sequence ID" value="NZ_RQVQ01000027.1"/>
</dbReference>
<feature type="coiled-coil region" evidence="1">
    <location>
        <begin position="579"/>
        <end position="606"/>
    </location>
</feature>
<evidence type="ECO:0000313" key="4">
    <source>
        <dbReference type="EMBL" id="RRJ89458.1"/>
    </source>
</evidence>
<dbReference type="OrthoDB" id="266279at2"/>
<dbReference type="SUPFAM" id="SSF53300">
    <property type="entry name" value="vWA-like"/>
    <property type="match status" value="1"/>
</dbReference>
<feature type="domain" description="VIT" evidence="3">
    <location>
        <begin position="18"/>
        <end position="146"/>
    </location>
</feature>
<dbReference type="InterPro" id="IPR011990">
    <property type="entry name" value="TPR-like_helical_dom_sf"/>
</dbReference>
<keyword evidence="5" id="KW-1185">Reference proteome</keyword>
<evidence type="ECO:0000256" key="1">
    <source>
        <dbReference type="SAM" id="Coils"/>
    </source>
</evidence>
<keyword evidence="1" id="KW-0175">Coiled coil</keyword>
<keyword evidence="2" id="KW-0732">Signal</keyword>
<accession>A0A3P3W4W0</accession>
<dbReference type="AlphaFoldDB" id="A0A3P3W4W0"/>
<dbReference type="InterPro" id="IPR013694">
    <property type="entry name" value="VIT"/>
</dbReference>
<dbReference type="Pfam" id="PF08487">
    <property type="entry name" value="VIT"/>
    <property type="match status" value="1"/>
</dbReference>
<evidence type="ECO:0000313" key="5">
    <source>
        <dbReference type="Proteomes" id="UP000275719"/>
    </source>
</evidence>
<dbReference type="InterPro" id="IPR019220">
    <property type="entry name" value="DUF2135"/>
</dbReference>
<gene>
    <name evidence="4" type="ORF">EG240_11685</name>
</gene>
<reference evidence="4 5" key="1">
    <citation type="submission" date="2018-11" db="EMBL/GenBank/DDBJ databases">
        <title>Flavobacterium sp. nov., YIM 102701-2 draft genome.</title>
        <authorList>
            <person name="Li G."/>
            <person name="Jiang Y."/>
        </authorList>
    </citation>
    <scope>NUCLEOTIDE SEQUENCE [LARGE SCALE GENOMIC DNA]</scope>
    <source>
        <strain evidence="4 5">YIM 102701-2</strain>
    </source>
</reference>
<dbReference type="SUPFAM" id="SSF48452">
    <property type="entry name" value="TPR-like"/>
    <property type="match status" value="1"/>
</dbReference>
<proteinExistence type="predicted"/>
<dbReference type="Pfam" id="PF09906">
    <property type="entry name" value="DUF2135"/>
    <property type="match status" value="1"/>
</dbReference>
<evidence type="ECO:0000256" key="2">
    <source>
        <dbReference type="SAM" id="SignalP"/>
    </source>
</evidence>
<dbReference type="EMBL" id="RQVQ01000027">
    <property type="protein sequence ID" value="RRJ89458.1"/>
    <property type="molecule type" value="Genomic_DNA"/>
</dbReference>
<dbReference type="CDD" id="cd00198">
    <property type="entry name" value="vWFA"/>
    <property type="match status" value="1"/>
</dbReference>
<dbReference type="Proteomes" id="UP000275719">
    <property type="component" value="Unassembled WGS sequence"/>
</dbReference>
<dbReference type="Gene3D" id="3.40.50.410">
    <property type="entry name" value="von Willebrand factor, type A domain"/>
    <property type="match status" value="1"/>
</dbReference>
<dbReference type="Gene3D" id="1.25.40.10">
    <property type="entry name" value="Tetratricopeptide repeat domain"/>
    <property type="match status" value="1"/>
</dbReference>
<organism evidence="4 5">
    <name type="scientific">Paenimyroides tangerinum</name>
    <dbReference type="NCBI Taxonomy" id="2488728"/>
    <lineage>
        <taxon>Bacteria</taxon>
        <taxon>Pseudomonadati</taxon>
        <taxon>Bacteroidota</taxon>
        <taxon>Flavobacteriia</taxon>
        <taxon>Flavobacteriales</taxon>
        <taxon>Flavobacteriaceae</taxon>
        <taxon>Paenimyroides</taxon>
    </lineage>
</organism>
<sequence length="1164" mass="135135">MKSKIIFFLLCTLSAFGQRSLIHISGDSLKKVEIQELEIKSTVFGNSAVTELTATIYNPFDSQLSGEINFPLNDGDFVYGYALDINGILREAVAVEKSKAREVFESIVSRGVDPGLVEKTQGNVFKTRIYPIPAKGTRTFKLEIFHQFTSNHSYYELKIPFSFTEKIQKSKTTIDVYGYEKENIINKSNFKVEKKSNYYKYTTLANSKDLILKLKKEENPTAFYQQKNDTYYYSINSVIKLNKKHNNNYNKICVLWDVSRSRKNADLKKEINFLKYLLKKTSFTDVQLIAFNNQIQVNKTFTKSDDLLKTIEKLDYDGGTQYGNLKNEISSSDMVLLFSDGMSNFGSENIEEIESKLFTVSASKITDFTKMKSIALANKGLYINLNESKNSNAAKLILSTRTTLNETKTWIDSYPKQNYSFNSNELNIIGKSKNLLNEISINISNPNQKIDFKKFIKIPKKIVDLEKIFALKQLDDLSLDAKANEKQIVEISKKYNLVSDFTSLLVLEDIYDYIKNEIYPPTKDLQELYDRNIEIIKIKKQIDLLDYENKALSYLKEHLEWSMKDGKTEILYADFKKLYNKNDDTIKLLKNKIRELEDELKEKGVDYTFSSRNDDFMNEPIPVLIFIQKTELENGKVSIKGNIKTNDEDSSYLLNDLIVEDYNNRQNMTALDSNLNFDIIVDTTKYYKIVFSSHMISNELISIYQSNVIRTEFNIKEQDLQEIVVMPYVPSTKQNLNIEELTKNSINDENYNIHLKDDNLYVIRRGFNQRLGKNPLVYFDLEPDNFNYLTKERLQEDFEDNDLSTFKSKENKFEWEDVFSLEILSPEKSVELYGKHAKDGIIFVYTNKFIQDENINLPANVSKFINQNLSVKKWSSNPEYIKILEKTSDENLYDKYLELAKTYGNGYAFYLITSDFFKNKKQPEAETILSNIAEIDLNNSANMRTLAYKLRSIGKPELAVPLFEKIFEYRPDEPISYRDLGISYILSGEKDKGLEVIKRAINLEWVPLLEDPDDYLETINTYFNDYKGFGGKDDLYNFQTEKETYDLRFVLTWTSNDCDIDLHLVAPSKEQFSYSSTNNENIKFNTDVTTGYGPEEILIRNAEKGDYQVLIDFYADSSQIIRGPVALTLEVYKNFGRPNQERIEKVFYLTEAKDNLPAGIFRWE</sequence>
<name>A0A3P3W4W0_9FLAO</name>
<dbReference type="Gene3D" id="2.60.120.380">
    <property type="match status" value="1"/>
</dbReference>
<comment type="caution">
    <text evidence="4">The sequence shown here is derived from an EMBL/GenBank/DDBJ whole genome shotgun (WGS) entry which is preliminary data.</text>
</comment>
<feature type="chain" id="PRO_5018039803" evidence="2">
    <location>
        <begin position="18"/>
        <end position="1164"/>
    </location>
</feature>
<dbReference type="InterPro" id="IPR036465">
    <property type="entry name" value="vWFA_dom_sf"/>
</dbReference>
<feature type="signal peptide" evidence="2">
    <location>
        <begin position="1"/>
        <end position="17"/>
    </location>
</feature>
<dbReference type="PROSITE" id="PS51468">
    <property type="entry name" value="VIT"/>
    <property type="match status" value="1"/>
</dbReference>
<protein>
    <submittedName>
        <fullName evidence="4">DUF2135 domain-containing protein</fullName>
    </submittedName>
</protein>